<dbReference type="Gene3D" id="1.10.10.10">
    <property type="entry name" value="Winged helix-like DNA-binding domain superfamily/Winged helix DNA-binding domain"/>
    <property type="match status" value="1"/>
</dbReference>
<name>A0A1H8VE33_9ACTN</name>
<dbReference type="STRING" id="673521.SAMN05660991_03451"/>
<organism evidence="1 2">
    <name type="scientific">Trujillonella endophytica</name>
    <dbReference type="NCBI Taxonomy" id="673521"/>
    <lineage>
        <taxon>Bacteria</taxon>
        <taxon>Bacillati</taxon>
        <taxon>Actinomycetota</taxon>
        <taxon>Actinomycetes</taxon>
        <taxon>Geodermatophilales</taxon>
        <taxon>Geodermatophilaceae</taxon>
        <taxon>Trujillonella</taxon>
    </lineage>
</organism>
<dbReference type="InterPro" id="IPR036390">
    <property type="entry name" value="WH_DNA-bd_sf"/>
</dbReference>
<evidence type="ECO:0000313" key="1">
    <source>
        <dbReference type="EMBL" id="SEP13148.1"/>
    </source>
</evidence>
<evidence type="ECO:0000313" key="2">
    <source>
        <dbReference type="Proteomes" id="UP000198960"/>
    </source>
</evidence>
<dbReference type="InterPro" id="IPR036388">
    <property type="entry name" value="WH-like_DNA-bd_sf"/>
</dbReference>
<dbReference type="OrthoDB" id="122135at2"/>
<accession>A0A1H8VE33</accession>
<dbReference type="EMBL" id="FOEE01000011">
    <property type="protein sequence ID" value="SEP13148.1"/>
    <property type="molecule type" value="Genomic_DNA"/>
</dbReference>
<dbReference type="RefSeq" id="WP_139220505.1">
    <property type="nucleotide sequence ID" value="NZ_FOEE01000011.1"/>
</dbReference>
<gene>
    <name evidence="1" type="ORF">SAMN05660991_03451</name>
</gene>
<protein>
    <submittedName>
        <fullName evidence="1">DNA-binding transcriptional regulator, MarR family</fullName>
    </submittedName>
</protein>
<sequence>MTISVNVRPEGSGVRPEPLVTTLLEFAMHELRGELYRLSDREFPGLRVRHYRLLSFVPPGGERLTRMGADAGLTKQALAQALAPLEAGGYVEVLPDPSDGRARIVALTDLGRRVNDTVRGTLAAAERGWAERVGADRWAAARAVLADLRDRSGEER</sequence>
<proteinExistence type="predicted"/>
<dbReference type="Proteomes" id="UP000198960">
    <property type="component" value="Unassembled WGS sequence"/>
</dbReference>
<keyword evidence="2" id="KW-1185">Reference proteome</keyword>
<dbReference type="AlphaFoldDB" id="A0A1H8VE33"/>
<keyword evidence="1" id="KW-0238">DNA-binding</keyword>
<dbReference type="GO" id="GO:0003677">
    <property type="term" value="F:DNA binding"/>
    <property type="evidence" value="ECO:0007669"/>
    <property type="project" value="UniProtKB-KW"/>
</dbReference>
<reference evidence="2" key="1">
    <citation type="submission" date="2016-10" db="EMBL/GenBank/DDBJ databases">
        <authorList>
            <person name="Varghese N."/>
            <person name="Submissions S."/>
        </authorList>
    </citation>
    <scope>NUCLEOTIDE SEQUENCE [LARGE SCALE GENOMIC DNA]</scope>
    <source>
        <strain evidence="2">DSM 45413</strain>
    </source>
</reference>
<dbReference type="SUPFAM" id="SSF46785">
    <property type="entry name" value="Winged helix' DNA-binding domain"/>
    <property type="match status" value="1"/>
</dbReference>